<feature type="region of interest" description="Disordered" evidence="1">
    <location>
        <begin position="1"/>
        <end position="42"/>
    </location>
</feature>
<organism evidence="2 3">
    <name type="scientific">Liparis tanakae</name>
    <name type="common">Tanaka's snailfish</name>
    <dbReference type="NCBI Taxonomy" id="230148"/>
    <lineage>
        <taxon>Eukaryota</taxon>
        <taxon>Metazoa</taxon>
        <taxon>Chordata</taxon>
        <taxon>Craniata</taxon>
        <taxon>Vertebrata</taxon>
        <taxon>Euteleostomi</taxon>
        <taxon>Actinopterygii</taxon>
        <taxon>Neopterygii</taxon>
        <taxon>Teleostei</taxon>
        <taxon>Neoteleostei</taxon>
        <taxon>Acanthomorphata</taxon>
        <taxon>Eupercaria</taxon>
        <taxon>Perciformes</taxon>
        <taxon>Cottioidei</taxon>
        <taxon>Cottales</taxon>
        <taxon>Liparidae</taxon>
        <taxon>Liparis</taxon>
    </lineage>
</organism>
<dbReference type="Proteomes" id="UP000314294">
    <property type="component" value="Unassembled WGS sequence"/>
</dbReference>
<proteinExistence type="predicted"/>
<gene>
    <name evidence="2" type="ORF">EYF80_040670</name>
</gene>
<comment type="caution">
    <text evidence="2">The sequence shown here is derived from an EMBL/GenBank/DDBJ whole genome shotgun (WGS) entry which is preliminary data.</text>
</comment>
<evidence type="ECO:0000313" key="2">
    <source>
        <dbReference type="EMBL" id="TNN49128.1"/>
    </source>
</evidence>
<name>A0A4Z2G6D0_9TELE</name>
<evidence type="ECO:0000313" key="3">
    <source>
        <dbReference type="Proteomes" id="UP000314294"/>
    </source>
</evidence>
<reference evidence="2 3" key="1">
    <citation type="submission" date="2019-03" db="EMBL/GenBank/DDBJ databases">
        <title>First draft genome of Liparis tanakae, snailfish: a comprehensive survey of snailfish specific genes.</title>
        <authorList>
            <person name="Kim W."/>
            <person name="Song I."/>
            <person name="Jeong J.-H."/>
            <person name="Kim D."/>
            <person name="Kim S."/>
            <person name="Ryu S."/>
            <person name="Song J.Y."/>
            <person name="Lee S.K."/>
        </authorList>
    </citation>
    <scope>NUCLEOTIDE SEQUENCE [LARGE SCALE GENOMIC DNA]</scope>
    <source>
        <tissue evidence="2">Muscle</tissue>
    </source>
</reference>
<accession>A0A4Z2G6D0</accession>
<evidence type="ECO:0000256" key="1">
    <source>
        <dbReference type="SAM" id="MobiDB-lite"/>
    </source>
</evidence>
<keyword evidence="3" id="KW-1185">Reference proteome</keyword>
<sequence length="64" mass="7278">MPKTPHLETASELLLTKPRTPSQQVTDTTGLEERKRFKENIPSPAAARRVLVEKPPGITRRFVR</sequence>
<dbReference type="AlphaFoldDB" id="A0A4Z2G6D0"/>
<feature type="compositionally biased region" description="Polar residues" evidence="1">
    <location>
        <begin position="19"/>
        <end position="29"/>
    </location>
</feature>
<dbReference type="EMBL" id="SRLO01000668">
    <property type="protein sequence ID" value="TNN49128.1"/>
    <property type="molecule type" value="Genomic_DNA"/>
</dbReference>
<protein>
    <submittedName>
        <fullName evidence="2">Uncharacterized protein</fullName>
    </submittedName>
</protein>